<keyword evidence="5" id="KW-1185">Reference proteome</keyword>
<dbReference type="InterPro" id="IPR016186">
    <property type="entry name" value="C-type_lectin-like/link_sf"/>
</dbReference>
<feature type="chain" id="PRO_5030722345" description="C-type lectin domain-containing protein" evidence="2">
    <location>
        <begin position="25"/>
        <end position="194"/>
    </location>
</feature>
<evidence type="ECO:0000256" key="2">
    <source>
        <dbReference type="SAM" id="SignalP"/>
    </source>
</evidence>
<dbReference type="PANTHER" id="PTHR22803">
    <property type="entry name" value="MANNOSE, PHOSPHOLIPASE, LECTIN RECEPTOR RELATED"/>
    <property type="match status" value="1"/>
</dbReference>
<protein>
    <recommendedName>
        <fullName evidence="3">C-type lectin domain-containing protein</fullName>
    </recommendedName>
</protein>
<dbReference type="Pfam" id="PF00059">
    <property type="entry name" value="Lectin_C"/>
    <property type="match status" value="1"/>
</dbReference>
<evidence type="ECO:0000313" key="5">
    <source>
        <dbReference type="Proteomes" id="UP000265040"/>
    </source>
</evidence>
<dbReference type="PROSITE" id="PS50041">
    <property type="entry name" value="C_TYPE_LECTIN_2"/>
    <property type="match status" value="1"/>
</dbReference>
<evidence type="ECO:0000256" key="1">
    <source>
        <dbReference type="ARBA" id="ARBA00022734"/>
    </source>
</evidence>
<keyword evidence="1" id="KW-0430">Lectin</keyword>
<sequence length="194" mass="21640">KSDALMKSLSLLGLLIVTSTYCYSGPSAAAGLSTLKVKDTAHGLFGADRVLSSLISNVCCFTDKTCPAGWTMFNSSCYFLSNQTSSWTQGRKDCMDRGPDLVVIDSAEEQVQLSLSKFTKLAAWIGLTDRDNEGTWEWVDGNPLTLKYWAQNQLDNYGKNPWDCEDYAEKLVRTAKWSDLPCENTLHWICEKIP</sequence>
<dbReference type="SMART" id="SM00034">
    <property type="entry name" value="CLECT"/>
    <property type="match status" value="1"/>
</dbReference>
<dbReference type="InParanoid" id="A0A3Q1JTJ1"/>
<dbReference type="InterPro" id="IPR001304">
    <property type="entry name" value="C-type_lectin-like"/>
</dbReference>
<dbReference type="Ensembl" id="ENSATET00000035131.2">
    <property type="protein sequence ID" value="ENSATEP00000034628.2"/>
    <property type="gene ID" value="ENSATEG00000023794.2"/>
</dbReference>
<feature type="signal peptide" evidence="2">
    <location>
        <begin position="1"/>
        <end position="24"/>
    </location>
</feature>
<reference evidence="4" key="3">
    <citation type="submission" date="2025-09" db="UniProtKB">
        <authorList>
            <consortium name="Ensembl"/>
        </authorList>
    </citation>
    <scope>IDENTIFICATION</scope>
</reference>
<dbReference type="Gene3D" id="3.10.100.10">
    <property type="entry name" value="Mannose-Binding Protein A, subunit A"/>
    <property type="match status" value="1"/>
</dbReference>
<dbReference type="AlphaFoldDB" id="A0A3Q1JTJ1"/>
<keyword evidence="2" id="KW-0732">Signal</keyword>
<reference evidence="4" key="1">
    <citation type="submission" date="2021-04" db="EMBL/GenBank/DDBJ databases">
        <authorList>
            <consortium name="Wellcome Sanger Institute Data Sharing"/>
        </authorList>
    </citation>
    <scope>NUCLEOTIDE SEQUENCE [LARGE SCALE GENOMIC DNA]</scope>
</reference>
<dbReference type="CDD" id="cd03590">
    <property type="entry name" value="CLECT_DC-SIGN_like"/>
    <property type="match status" value="1"/>
</dbReference>
<dbReference type="GeneTree" id="ENSGT01030000234575"/>
<dbReference type="STRING" id="64144.ENSATEP00000034628"/>
<dbReference type="InterPro" id="IPR016187">
    <property type="entry name" value="CTDL_fold"/>
</dbReference>
<dbReference type="SUPFAM" id="SSF56436">
    <property type="entry name" value="C-type lectin-like"/>
    <property type="match status" value="1"/>
</dbReference>
<reference evidence="4" key="2">
    <citation type="submission" date="2025-08" db="UniProtKB">
        <authorList>
            <consortium name="Ensembl"/>
        </authorList>
    </citation>
    <scope>IDENTIFICATION</scope>
</reference>
<dbReference type="OrthoDB" id="2142683at2759"/>
<evidence type="ECO:0000313" key="4">
    <source>
        <dbReference type="Ensembl" id="ENSATEP00000034628.2"/>
    </source>
</evidence>
<organism evidence="4 5">
    <name type="scientific">Anabas testudineus</name>
    <name type="common">Climbing perch</name>
    <name type="synonym">Anthias testudineus</name>
    <dbReference type="NCBI Taxonomy" id="64144"/>
    <lineage>
        <taxon>Eukaryota</taxon>
        <taxon>Metazoa</taxon>
        <taxon>Chordata</taxon>
        <taxon>Craniata</taxon>
        <taxon>Vertebrata</taxon>
        <taxon>Euteleostomi</taxon>
        <taxon>Actinopterygii</taxon>
        <taxon>Neopterygii</taxon>
        <taxon>Teleostei</taxon>
        <taxon>Neoteleostei</taxon>
        <taxon>Acanthomorphata</taxon>
        <taxon>Anabantaria</taxon>
        <taxon>Anabantiformes</taxon>
        <taxon>Anabantoidei</taxon>
        <taxon>Anabantidae</taxon>
        <taxon>Anabas</taxon>
    </lineage>
</organism>
<evidence type="ECO:0000259" key="3">
    <source>
        <dbReference type="PROSITE" id="PS50041"/>
    </source>
</evidence>
<accession>A0A3Q1JTJ1</accession>
<dbReference type="Proteomes" id="UP000265040">
    <property type="component" value="Chromosome 21"/>
</dbReference>
<dbReference type="InterPro" id="IPR033989">
    <property type="entry name" value="CD209-like_CTLD"/>
</dbReference>
<dbReference type="InterPro" id="IPR050111">
    <property type="entry name" value="C-type_lectin/snaclec_domain"/>
</dbReference>
<dbReference type="GO" id="GO:0030246">
    <property type="term" value="F:carbohydrate binding"/>
    <property type="evidence" value="ECO:0007669"/>
    <property type="project" value="UniProtKB-KW"/>
</dbReference>
<proteinExistence type="predicted"/>
<feature type="domain" description="C-type lectin" evidence="3">
    <location>
        <begin position="73"/>
        <end position="191"/>
    </location>
</feature>
<name>A0A3Q1JTJ1_ANATE</name>